<evidence type="ECO:0000313" key="2">
    <source>
        <dbReference type="EMBL" id="ABG64435.1"/>
    </source>
</evidence>
<protein>
    <submittedName>
        <fullName evidence="2">Uncharacterized protein</fullName>
    </submittedName>
</protein>
<organism evidence="2">
    <name type="scientific">Chelativorans sp. (strain BNC1)</name>
    <dbReference type="NCBI Taxonomy" id="266779"/>
    <lineage>
        <taxon>Bacteria</taxon>
        <taxon>Pseudomonadati</taxon>
        <taxon>Pseudomonadota</taxon>
        <taxon>Alphaproteobacteria</taxon>
        <taxon>Hyphomicrobiales</taxon>
        <taxon>Phyllobacteriaceae</taxon>
        <taxon>Chelativorans</taxon>
    </lineage>
</organism>
<accession>Q11DU0</accession>
<sequence>MADSAVDKRLGLQRVDMPTLFRLLTKLAILVVLAYAVMYALATFVTPRQTEIVVPIPPERLDRR</sequence>
<name>Q11DU0_CHESB</name>
<keyword evidence="1" id="KW-0472">Membrane</keyword>
<reference evidence="2" key="1">
    <citation type="submission" date="2006-06" db="EMBL/GenBank/DDBJ databases">
        <title>Complete sequence of chromosome of Chelativorans sp. BNC1.</title>
        <authorList>
            <consortium name="US DOE Joint Genome Institute"/>
            <person name="Copeland A."/>
            <person name="Lucas S."/>
            <person name="Lapidus A."/>
            <person name="Barry K."/>
            <person name="Detter J.C."/>
            <person name="Glavina del Rio T."/>
            <person name="Hammon N."/>
            <person name="Israni S."/>
            <person name="Dalin E."/>
            <person name="Tice H."/>
            <person name="Pitluck S."/>
            <person name="Chertkov O."/>
            <person name="Brettin T."/>
            <person name="Bruce D."/>
            <person name="Han C."/>
            <person name="Tapia R."/>
            <person name="Gilna P."/>
            <person name="Schmutz J."/>
            <person name="Larimer F."/>
            <person name="Land M."/>
            <person name="Hauser L."/>
            <person name="Kyrpides N."/>
            <person name="Mikhailova N."/>
            <person name="Richardson P."/>
        </authorList>
    </citation>
    <scope>NUCLEOTIDE SEQUENCE</scope>
    <source>
        <strain evidence="2">BNC1</strain>
    </source>
</reference>
<dbReference type="KEGG" id="mes:Meso_3063"/>
<dbReference type="AlphaFoldDB" id="Q11DU0"/>
<dbReference type="HOGENOM" id="CLU_191964_0_1_5"/>
<keyword evidence="1" id="KW-1133">Transmembrane helix</keyword>
<evidence type="ECO:0000256" key="1">
    <source>
        <dbReference type="SAM" id="Phobius"/>
    </source>
</evidence>
<proteinExistence type="predicted"/>
<dbReference type="STRING" id="266779.Meso_3063"/>
<keyword evidence="1" id="KW-0812">Transmembrane</keyword>
<gene>
    <name evidence="2" type="ordered locus">Meso_3063</name>
</gene>
<feature type="transmembrane region" description="Helical" evidence="1">
    <location>
        <begin position="20"/>
        <end position="42"/>
    </location>
</feature>
<dbReference type="EMBL" id="CP000390">
    <property type="protein sequence ID" value="ABG64435.1"/>
    <property type="molecule type" value="Genomic_DNA"/>
</dbReference>